<proteinExistence type="predicted"/>
<comment type="caution">
    <text evidence="2">The sequence shown here is derived from an EMBL/GenBank/DDBJ whole genome shotgun (WGS) entry which is preliminary data.</text>
</comment>
<dbReference type="Proteomes" id="UP001213000">
    <property type="component" value="Unassembled WGS sequence"/>
</dbReference>
<sequence>MITIHTLLLWEEFLAISLPTSLVQRAFSQPSNLPPQTSYPITLWGRWASQNLLWSRPIRTLDNTPSLTFHLPSIDGETRPIMNPDEYYEIIIVTGVYGLCHQWSGDLERLSLDEPCYRSAKKPSPFGRL</sequence>
<keyword evidence="1" id="KW-0732">Signal</keyword>
<evidence type="ECO:0000313" key="3">
    <source>
        <dbReference type="Proteomes" id="UP001213000"/>
    </source>
</evidence>
<keyword evidence="3" id="KW-1185">Reference proteome</keyword>
<gene>
    <name evidence="2" type="ORF">NP233_g12534</name>
</gene>
<organism evidence="2 3">
    <name type="scientific">Leucocoprinus birnbaumii</name>
    <dbReference type="NCBI Taxonomy" id="56174"/>
    <lineage>
        <taxon>Eukaryota</taxon>
        <taxon>Fungi</taxon>
        <taxon>Dikarya</taxon>
        <taxon>Basidiomycota</taxon>
        <taxon>Agaricomycotina</taxon>
        <taxon>Agaricomycetes</taxon>
        <taxon>Agaricomycetidae</taxon>
        <taxon>Agaricales</taxon>
        <taxon>Agaricineae</taxon>
        <taxon>Agaricaceae</taxon>
        <taxon>Leucocoprinus</taxon>
    </lineage>
</organism>
<protein>
    <submittedName>
        <fullName evidence="2">Uncharacterized protein</fullName>
    </submittedName>
</protein>
<dbReference type="AlphaFoldDB" id="A0AAD5YPX9"/>
<name>A0AAD5YPX9_9AGAR</name>
<feature type="chain" id="PRO_5042036806" evidence="1">
    <location>
        <begin position="29"/>
        <end position="129"/>
    </location>
</feature>
<reference evidence="2" key="1">
    <citation type="submission" date="2022-07" db="EMBL/GenBank/DDBJ databases">
        <title>Genome Sequence of Leucocoprinus birnbaumii.</title>
        <authorList>
            <person name="Buettner E."/>
        </authorList>
    </citation>
    <scope>NUCLEOTIDE SEQUENCE</scope>
    <source>
        <strain evidence="2">VT141</strain>
    </source>
</reference>
<evidence type="ECO:0000256" key="1">
    <source>
        <dbReference type="SAM" id="SignalP"/>
    </source>
</evidence>
<accession>A0AAD5YPX9</accession>
<evidence type="ECO:0000313" key="2">
    <source>
        <dbReference type="EMBL" id="KAJ3553919.1"/>
    </source>
</evidence>
<feature type="signal peptide" evidence="1">
    <location>
        <begin position="1"/>
        <end position="28"/>
    </location>
</feature>
<dbReference type="EMBL" id="JANIEX010001850">
    <property type="protein sequence ID" value="KAJ3553919.1"/>
    <property type="molecule type" value="Genomic_DNA"/>
</dbReference>